<gene>
    <name evidence="1" type="ORF">Psi02_36350</name>
</gene>
<name>A0A8J3XPA5_9ACTN</name>
<dbReference type="Proteomes" id="UP000644610">
    <property type="component" value="Unassembled WGS sequence"/>
</dbReference>
<keyword evidence="2" id="KW-1185">Reference proteome</keyword>
<dbReference type="RefSeq" id="WP_203975496.1">
    <property type="nucleotide sequence ID" value="NZ_BAAAKY010000023.1"/>
</dbReference>
<dbReference type="AlphaFoldDB" id="A0A8J3XPA5"/>
<sequence length="85" mass="9075">MAAFGSRSYPRGHCQIEALHHLRDVSYDEDASQIRTGSGPQAMAALRNLAIGILKTAGHASVAAACRHHARDATRTLETLGLRPA</sequence>
<comment type="caution">
    <text evidence="1">The sequence shown here is derived from an EMBL/GenBank/DDBJ whole genome shotgun (WGS) entry which is preliminary data.</text>
</comment>
<evidence type="ECO:0000313" key="1">
    <source>
        <dbReference type="EMBL" id="GII47211.1"/>
    </source>
</evidence>
<accession>A0A8J3XPA5</accession>
<organism evidence="1 2">
    <name type="scientific">Planotetraspora silvatica</name>
    <dbReference type="NCBI Taxonomy" id="234614"/>
    <lineage>
        <taxon>Bacteria</taxon>
        <taxon>Bacillati</taxon>
        <taxon>Actinomycetota</taxon>
        <taxon>Actinomycetes</taxon>
        <taxon>Streptosporangiales</taxon>
        <taxon>Streptosporangiaceae</taxon>
        <taxon>Planotetraspora</taxon>
    </lineage>
</organism>
<proteinExistence type="predicted"/>
<reference evidence="1" key="1">
    <citation type="submission" date="2021-01" db="EMBL/GenBank/DDBJ databases">
        <title>Whole genome shotgun sequence of Planotetraspora silvatica NBRC 100141.</title>
        <authorList>
            <person name="Komaki H."/>
            <person name="Tamura T."/>
        </authorList>
    </citation>
    <scope>NUCLEOTIDE SEQUENCE</scope>
    <source>
        <strain evidence="1">NBRC 100141</strain>
    </source>
</reference>
<protein>
    <submittedName>
        <fullName evidence="1">Uncharacterized protein</fullName>
    </submittedName>
</protein>
<dbReference type="EMBL" id="BOOQ01000023">
    <property type="protein sequence ID" value="GII47211.1"/>
    <property type="molecule type" value="Genomic_DNA"/>
</dbReference>
<evidence type="ECO:0000313" key="2">
    <source>
        <dbReference type="Proteomes" id="UP000644610"/>
    </source>
</evidence>